<evidence type="ECO:0000256" key="7">
    <source>
        <dbReference type="ARBA" id="ARBA00022679"/>
    </source>
</evidence>
<evidence type="ECO:0000256" key="5">
    <source>
        <dbReference type="ARBA" id="ARBA00012104"/>
    </source>
</evidence>
<dbReference type="InterPro" id="IPR029056">
    <property type="entry name" value="Ribokinase-like"/>
</dbReference>
<dbReference type="Gene3D" id="3.40.1190.20">
    <property type="match status" value="1"/>
</dbReference>
<comment type="similarity">
    <text evidence="4">Belongs to the pyridoxine kinase family.</text>
</comment>
<evidence type="ECO:0000256" key="6">
    <source>
        <dbReference type="ARBA" id="ARBA00018134"/>
    </source>
</evidence>
<comment type="pathway">
    <text evidence="2">Cofactor metabolism; pyridoxal 5'-phosphate salvage; pyridoxine 5'-phosphate from pyridoxine: step 1/1.</text>
</comment>
<evidence type="ECO:0000256" key="13">
    <source>
        <dbReference type="ARBA" id="ARBA00047377"/>
    </source>
</evidence>
<keyword evidence="10" id="KW-0067">ATP-binding</keyword>
<dbReference type="UniPathway" id="UPA01068">
    <property type="reaction ID" value="UER00298"/>
</dbReference>
<evidence type="ECO:0000256" key="1">
    <source>
        <dbReference type="ARBA" id="ARBA00004750"/>
    </source>
</evidence>
<dbReference type="CDD" id="cd01173">
    <property type="entry name" value="pyridoxal_pyridoxamine_kinase"/>
    <property type="match status" value="1"/>
</dbReference>
<evidence type="ECO:0000256" key="8">
    <source>
        <dbReference type="ARBA" id="ARBA00022741"/>
    </source>
</evidence>
<comment type="catalytic activity">
    <reaction evidence="13">
        <text>pyridoxal + ATP = pyridoxal 5'-phosphate + ADP + H(+)</text>
        <dbReference type="Rhea" id="RHEA:10224"/>
        <dbReference type="ChEBI" id="CHEBI:15378"/>
        <dbReference type="ChEBI" id="CHEBI:17310"/>
        <dbReference type="ChEBI" id="CHEBI:30616"/>
        <dbReference type="ChEBI" id="CHEBI:456216"/>
        <dbReference type="ChEBI" id="CHEBI:597326"/>
        <dbReference type="EC" id="2.7.1.35"/>
    </reaction>
    <physiologicalReaction direction="left-to-right" evidence="13">
        <dbReference type="Rhea" id="RHEA:10225"/>
    </physiologicalReaction>
</comment>
<dbReference type="NCBIfam" id="TIGR00687">
    <property type="entry name" value="pyridox_kin"/>
    <property type="match status" value="1"/>
</dbReference>
<dbReference type="AlphaFoldDB" id="A0A0V1L1T2"/>
<keyword evidence="7" id="KW-0808">Transferase</keyword>
<evidence type="ECO:0000256" key="2">
    <source>
        <dbReference type="ARBA" id="ARBA00004835"/>
    </source>
</evidence>
<dbReference type="InterPro" id="IPR004625">
    <property type="entry name" value="PyrdxlKinase"/>
</dbReference>
<comment type="pathway">
    <text evidence="1">Cofactor metabolism; pyridoxal 5'-phosphate salvage; pyridoxamine 5'-phosphate from pyridoxamine: step 1/1.</text>
</comment>
<dbReference type="Proteomes" id="UP000054721">
    <property type="component" value="Unassembled WGS sequence"/>
</dbReference>
<dbReference type="STRING" id="6335.A0A0V1L1T2"/>
<gene>
    <name evidence="16" type="primary">Pdxk</name>
    <name evidence="16" type="ORF">T02_14820</name>
</gene>
<evidence type="ECO:0000256" key="11">
    <source>
        <dbReference type="ARBA" id="ARBA00032808"/>
    </source>
</evidence>
<evidence type="ECO:0000256" key="10">
    <source>
        <dbReference type="ARBA" id="ARBA00022840"/>
    </source>
</evidence>
<organism evidence="16 17">
    <name type="scientific">Trichinella nativa</name>
    <dbReference type="NCBI Taxonomy" id="6335"/>
    <lineage>
        <taxon>Eukaryota</taxon>
        <taxon>Metazoa</taxon>
        <taxon>Ecdysozoa</taxon>
        <taxon>Nematoda</taxon>
        <taxon>Enoplea</taxon>
        <taxon>Dorylaimia</taxon>
        <taxon>Trichinellida</taxon>
        <taxon>Trichinellidae</taxon>
        <taxon>Trichinella</taxon>
    </lineage>
</organism>
<dbReference type="OrthoDB" id="2104723at2759"/>
<dbReference type="GO" id="GO:0005829">
    <property type="term" value="C:cytosol"/>
    <property type="evidence" value="ECO:0007669"/>
    <property type="project" value="TreeGrafter"/>
</dbReference>
<sequence length="349" mass="40020">LYTQAKSVRYAEQEKMVGINLVKITCKIVERNFKASIFMDVKENGRVLSIQSHVVFGYCGNKCATFPLQIHRFEVDTINSVQFSNNTSYETWTGKIMTGSNIKELYFGLEANELLGYTHVLTGYVAEESFLIEMINIVNSLKRKNKDLIYFCDPVMGDQKRFYVPESMLPIYRDAAVPLADVITPNQYELELLSGKIIESERDVIEAMNLLHDKGPRWIVVTSTDIDYCQETLTGYFSEMKGDGRTRAHKFQVQRFPQYFCGTGDLFSSLLLVWLHKTDYNTVLAVERAQSSMQDVLKRTLRTSECGDGSAVEGEKQRKKRIELKIIQSMDDILRPQSRVTCTLVERID</sequence>
<reference evidence="16 17" key="1">
    <citation type="submission" date="2015-05" db="EMBL/GenBank/DDBJ databases">
        <title>Evolution of Trichinella species and genotypes.</title>
        <authorList>
            <person name="Korhonen P.K."/>
            <person name="Edoardo P."/>
            <person name="Giuseppe L.R."/>
            <person name="Gasser R.B."/>
        </authorList>
    </citation>
    <scope>NUCLEOTIDE SEQUENCE [LARGE SCALE GENOMIC DNA]</scope>
    <source>
        <strain evidence="16">ISS10</strain>
    </source>
</reference>
<dbReference type="GO" id="GO:0005524">
    <property type="term" value="F:ATP binding"/>
    <property type="evidence" value="ECO:0007669"/>
    <property type="project" value="UniProtKB-KW"/>
</dbReference>
<proteinExistence type="inferred from homology"/>
<evidence type="ECO:0000256" key="14">
    <source>
        <dbReference type="ARBA" id="ARBA00048524"/>
    </source>
</evidence>
<dbReference type="EMBL" id="JYDW01000170">
    <property type="protein sequence ID" value="KRZ53221.1"/>
    <property type="molecule type" value="Genomic_DNA"/>
</dbReference>
<evidence type="ECO:0000313" key="17">
    <source>
        <dbReference type="Proteomes" id="UP000054721"/>
    </source>
</evidence>
<comment type="catalytic activity">
    <reaction evidence="14">
        <text>pyridoxine + ATP = pyridoxine 5'-phosphate + ADP + H(+)</text>
        <dbReference type="Rhea" id="RHEA:25108"/>
        <dbReference type="ChEBI" id="CHEBI:15378"/>
        <dbReference type="ChEBI" id="CHEBI:16709"/>
        <dbReference type="ChEBI" id="CHEBI:30616"/>
        <dbReference type="ChEBI" id="CHEBI:58589"/>
        <dbReference type="ChEBI" id="CHEBI:456216"/>
        <dbReference type="EC" id="2.7.1.35"/>
    </reaction>
    <physiologicalReaction direction="left-to-right" evidence="14">
        <dbReference type="Rhea" id="RHEA:25109"/>
    </physiologicalReaction>
</comment>
<keyword evidence="8" id="KW-0547">Nucleotide-binding</keyword>
<evidence type="ECO:0000256" key="12">
    <source>
        <dbReference type="ARBA" id="ARBA00047310"/>
    </source>
</evidence>
<keyword evidence="9 16" id="KW-0418">Kinase</keyword>
<dbReference type="GO" id="GO:0009443">
    <property type="term" value="P:pyridoxal 5'-phosphate salvage"/>
    <property type="evidence" value="ECO:0007669"/>
    <property type="project" value="InterPro"/>
</dbReference>
<accession>A0A0V1L1T2</accession>
<evidence type="ECO:0000259" key="15">
    <source>
        <dbReference type="Pfam" id="PF08543"/>
    </source>
</evidence>
<evidence type="ECO:0000256" key="3">
    <source>
        <dbReference type="ARBA" id="ARBA00005210"/>
    </source>
</evidence>
<protein>
    <recommendedName>
        <fullName evidence="6">Pyridoxal kinase</fullName>
        <ecNumber evidence="5">2.7.1.35</ecNumber>
    </recommendedName>
    <alternativeName>
        <fullName evidence="11">Pyridoxine kinase</fullName>
    </alternativeName>
</protein>
<feature type="domain" description="Pyridoxamine kinase/Phosphomethylpyrimidine kinase" evidence="15">
    <location>
        <begin position="133"/>
        <end position="303"/>
    </location>
</feature>
<comment type="caution">
    <text evidence="16">The sequence shown here is derived from an EMBL/GenBank/DDBJ whole genome shotgun (WGS) entry which is preliminary data.</text>
</comment>
<feature type="non-terminal residue" evidence="16">
    <location>
        <position position="349"/>
    </location>
</feature>
<dbReference type="PANTHER" id="PTHR10534">
    <property type="entry name" value="PYRIDOXAL KINASE"/>
    <property type="match status" value="1"/>
</dbReference>
<dbReference type="Pfam" id="PF08543">
    <property type="entry name" value="Phos_pyr_kin"/>
    <property type="match status" value="1"/>
</dbReference>
<name>A0A0V1L1T2_9BILA</name>
<dbReference type="SUPFAM" id="SSF53613">
    <property type="entry name" value="Ribokinase-like"/>
    <property type="match status" value="1"/>
</dbReference>
<comment type="pathway">
    <text evidence="3">Cofactor metabolism; pyridoxal 5'-phosphate salvage; pyridoxal 5'-phosphate from pyridoxal: step 1/1.</text>
</comment>
<dbReference type="GO" id="GO:0008478">
    <property type="term" value="F:pyridoxal kinase activity"/>
    <property type="evidence" value="ECO:0007669"/>
    <property type="project" value="UniProtKB-EC"/>
</dbReference>
<dbReference type="PANTHER" id="PTHR10534:SF2">
    <property type="entry name" value="PYRIDOXAL KINASE"/>
    <property type="match status" value="1"/>
</dbReference>
<evidence type="ECO:0000256" key="9">
    <source>
        <dbReference type="ARBA" id="ARBA00022777"/>
    </source>
</evidence>
<dbReference type="InterPro" id="IPR013749">
    <property type="entry name" value="PM/HMP-P_kinase-1"/>
</dbReference>
<evidence type="ECO:0000313" key="16">
    <source>
        <dbReference type="EMBL" id="KRZ53221.1"/>
    </source>
</evidence>
<dbReference type="EC" id="2.7.1.35" evidence="5"/>
<keyword evidence="17" id="KW-1185">Reference proteome</keyword>
<comment type="catalytic activity">
    <reaction evidence="12">
        <text>pyridoxamine + ATP = pyridoxamine 5'-phosphate + ADP + H(+)</text>
        <dbReference type="Rhea" id="RHEA:25104"/>
        <dbReference type="ChEBI" id="CHEBI:15378"/>
        <dbReference type="ChEBI" id="CHEBI:30616"/>
        <dbReference type="ChEBI" id="CHEBI:57761"/>
        <dbReference type="ChEBI" id="CHEBI:58451"/>
        <dbReference type="ChEBI" id="CHEBI:456216"/>
        <dbReference type="EC" id="2.7.1.35"/>
    </reaction>
    <physiologicalReaction direction="left-to-right" evidence="12">
        <dbReference type="Rhea" id="RHEA:25105"/>
    </physiologicalReaction>
</comment>
<evidence type="ECO:0000256" key="4">
    <source>
        <dbReference type="ARBA" id="ARBA00008805"/>
    </source>
</evidence>